<keyword evidence="4" id="KW-1185">Reference proteome</keyword>
<dbReference type="EMBL" id="SMMG02000004">
    <property type="protein sequence ID" value="KAA3476499.1"/>
    <property type="molecule type" value="Genomic_DNA"/>
</dbReference>
<dbReference type="AlphaFoldDB" id="A0A5B6W3Q5"/>
<dbReference type="SUPFAM" id="SSF56672">
    <property type="entry name" value="DNA/RNA polymerases"/>
    <property type="match status" value="1"/>
</dbReference>
<accession>A0A5B6W3Q5</accession>
<dbReference type="PANTHER" id="PTHR32108:SF5">
    <property type="entry name" value="DYNACTIN SUBUNIT 1-LIKE"/>
    <property type="match status" value="1"/>
</dbReference>
<organism evidence="3 4">
    <name type="scientific">Gossypium australe</name>
    <dbReference type="NCBI Taxonomy" id="47621"/>
    <lineage>
        <taxon>Eukaryota</taxon>
        <taxon>Viridiplantae</taxon>
        <taxon>Streptophyta</taxon>
        <taxon>Embryophyta</taxon>
        <taxon>Tracheophyta</taxon>
        <taxon>Spermatophyta</taxon>
        <taxon>Magnoliopsida</taxon>
        <taxon>eudicotyledons</taxon>
        <taxon>Gunneridae</taxon>
        <taxon>Pentapetalae</taxon>
        <taxon>rosids</taxon>
        <taxon>malvids</taxon>
        <taxon>Malvales</taxon>
        <taxon>Malvaceae</taxon>
        <taxon>Malvoideae</taxon>
        <taxon>Gossypium</taxon>
    </lineage>
</organism>
<feature type="region of interest" description="Disordered" evidence="1">
    <location>
        <begin position="82"/>
        <end position="107"/>
    </location>
</feature>
<reference evidence="4" key="1">
    <citation type="journal article" date="2019" name="Plant Biotechnol. J.">
        <title>Genome sequencing of the Australian wild diploid species Gossypium australe highlights disease resistance and delayed gland morphogenesis.</title>
        <authorList>
            <person name="Cai Y."/>
            <person name="Cai X."/>
            <person name="Wang Q."/>
            <person name="Wang P."/>
            <person name="Zhang Y."/>
            <person name="Cai C."/>
            <person name="Xu Y."/>
            <person name="Wang K."/>
            <person name="Zhou Z."/>
            <person name="Wang C."/>
            <person name="Geng S."/>
            <person name="Li B."/>
            <person name="Dong Q."/>
            <person name="Hou Y."/>
            <person name="Wang H."/>
            <person name="Ai P."/>
            <person name="Liu Z."/>
            <person name="Yi F."/>
            <person name="Sun M."/>
            <person name="An G."/>
            <person name="Cheng J."/>
            <person name="Zhang Y."/>
            <person name="Shi Q."/>
            <person name="Xie Y."/>
            <person name="Shi X."/>
            <person name="Chang Y."/>
            <person name="Huang F."/>
            <person name="Chen Y."/>
            <person name="Hong S."/>
            <person name="Mi L."/>
            <person name="Sun Q."/>
            <person name="Zhang L."/>
            <person name="Zhou B."/>
            <person name="Peng R."/>
            <person name="Zhang X."/>
            <person name="Liu F."/>
        </authorList>
    </citation>
    <scope>NUCLEOTIDE SEQUENCE [LARGE SCALE GENOMIC DNA]</scope>
    <source>
        <strain evidence="4">cv. PA1801</strain>
    </source>
</reference>
<protein>
    <recommendedName>
        <fullName evidence="2">Retrotransposon gag domain-containing protein</fullName>
    </recommendedName>
</protein>
<evidence type="ECO:0000256" key="1">
    <source>
        <dbReference type="SAM" id="MobiDB-lite"/>
    </source>
</evidence>
<gene>
    <name evidence="3" type="ORF">EPI10_010478</name>
</gene>
<evidence type="ECO:0000313" key="4">
    <source>
        <dbReference type="Proteomes" id="UP000325315"/>
    </source>
</evidence>
<comment type="caution">
    <text evidence="3">The sequence shown here is derived from an EMBL/GenBank/DDBJ whole genome shotgun (WGS) entry which is preliminary data.</text>
</comment>
<proteinExistence type="predicted"/>
<dbReference type="Gene3D" id="3.30.70.270">
    <property type="match status" value="1"/>
</dbReference>
<feature type="compositionally biased region" description="Polar residues" evidence="1">
    <location>
        <begin position="82"/>
        <end position="106"/>
    </location>
</feature>
<dbReference type="PANTHER" id="PTHR32108">
    <property type="entry name" value="DNA-DIRECTED RNA POLYMERASE SUBUNIT ALPHA"/>
    <property type="match status" value="1"/>
</dbReference>
<feature type="region of interest" description="Disordered" evidence="1">
    <location>
        <begin position="35"/>
        <end position="70"/>
    </location>
</feature>
<sequence length="913" mass="105024">MQEQLAKIQQDMRDQMLESQRNMISQLTQLLTRGLEKGKSPMVNPGDDNKDPTYLPGFTPTNIQSQLNAHPQRVSVNIRPQYQTGTSAPTNFSTGSGSNPGDNPTNPVVPDLDDMAEIEKTRVELPKQLENRCRWLEEKFRAMENADYHYGIDAMDLSLIHCFQDSLIRPAAKWYNQLSHAKINSWNDLAQAFMKQYSHVKDMTPDKITLQNIEKKQNESFRQYAQRWREVATELYQSLFDAHVVSPFYIKPMQPPFPKWYDANAQYEYHARITRHSIENYIAFKKLIERFIKMGIVKFDDPSRLNVAANLLPSHSDKRVNAIIENGGKRTKMDIKEVKTPLKWVWKKMVESRLITQDLEEKSRKAMNYCEFYDEEGHEIQRCSEFNALVQEKSTEKVYRVNHPVVIISRPKINKARAQIAPRVIIQKPVSFPYKDCKRVPWNYDCNVLIPGEENPVNTSEEGQDVDFYTCCGMRYNTPNTKVNLFGDTCDVLMKVLNETYVANDISVNKLDRLVNNISANNFIFFNDDEIPPRGMRSTKALHITTRCKGYTLPAVLIDNGSALNLKLVTEGRLVTINVEEDIIAFVISDTLYVGTNDEAIECSFRSLEFVNATFIVEGNKIPMPKISQTTRMDFRIKRNYLPERGLPREETAKEMLGSLNINAISKEKIWGENLSDICPYVPGSVLNNWTVKEIPVVFRANTESPDINDMSDAATNSESPFERDMDLNKASLKDNFSLPHIDTLVDNMAGYSLSSFMDDFSGYNQIKMHPKDMDNTTFVTMWGIFCYKIFTNQEVMLRPDLDNPKIETVRAVSHNLAHLKVGPSKVVKRSTIAYFSASRALEDYELLNYDFPNEYLMYVAITEEDSQEGHPWKVNLTEPQTLWVTKLGQSWYPQMEIIIPSLANWILIARTI</sequence>
<dbReference type="InterPro" id="IPR043502">
    <property type="entry name" value="DNA/RNA_pol_sf"/>
</dbReference>
<dbReference type="OrthoDB" id="1750196at2759"/>
<dbReference type="InterPro" id="IPR005162">
    <property type="entry name" value="Retrotrans_gag_dom"/>
</dbReference>
<feature type="domain" description="Retrotransposon gag" evidence="2">
    <location>
        <begin position="166"/>
        <end position="238"/>
    </location>
</feature>
<dbReference type="InterPro" id="IPR043128">
    <property type="entry name" value="Rev_trsase/Diguanyl_cyclase"/>
</dbReference>
<dbReference type="Pfam" id="PF03732">
    <property type="entry name" value="Retrotrans_gag"/>
    <property type="match status" value="1"/>
</dbReference>
<evidence type="ECO:0000259" key="2">
    <source>
        <dbReference type="Pfam" id="PF03732"/>
    </source>
</evidence>
<name>A0A5B6W3Q5_9ROSI</name>
<evidence type="ECO:0000313" key="3">
    <source>
        <dbReference type="EMBL" id="KAA3476499.1"/>
    </source>
</evidence>
<feature type="compositionally biased region" description="Polar residues" evidence="1">
    <location>
        <begin position="59"/>
        <end position="70"/>
    </location>
</feature>
<dbReference type="Proteomes" id="UP000325315">
    <property type="component" value="Unassembled WGS sequence"/>
</dbReference>